<dbReference type="GO" id="GO:0009380">
    <property type="term" value="C:excinuclease repair complex"/>
    <property type="evidence" value="ECO:0007669"/>
    <property type="project" value="InterPro"/>
</dbReference>
<dbReference type="Pfam" id="PF01541">
    <property type="entry name" value="GIY-YIG"/>
    <property type="match status" value="1"/>
</dbReference>
<keyword evidence="2 7" id="KW-0227">DNA damage</keyword>
<evidence type="ECO:0000256" key="2">
    <source>
        <dbReference type="ARBA" id="ARBA00022763"/>
    </source>
</evidence>
<evidence type="ECO:0000256" key="7">
    <source>
        <dbReference type="HAMAP-Rule" id="MF_00203"/>
    </source>
</evidence>
<organism evidence="11 12">
    <name type="scientific">Seleniivibrio woodruffii</name>
    <dbReference type="NCBI Taxonomy" id="1078050"/>
    <lineage>
        <taxon>Bacteria</taxon>
        <taxon>Pseudomonadati</taxon>
        <taxon>Deferribacterota</taxon>
        <taxon>Deferribacteres</taxon>
        <taxon>Deferribacterales</taxon>
        <taxon>Geovibrionaceae</taxon>
        <taxon>Seleniivibrio</taxon>
    </lineage>
</organism>
<dbReference type="RefSeq" id="WP_132874179.1">
    <property type="nucleotide sequence ID" value="NZ_SMGG01000005.1"/>
</dbReference>
<dbReference type="EMBL" id="SMGG01000005">
    <property type="protein sequence ID" value="TCK60034.1"/>
    <property type="molecule type" value="Genomic_DNA"/>
</dbReference>
<evidence type="ECO:0000313" key="11">
    <source>
        <dbReference type="EMBL" id="TCK60034.1"/>
    </source>
</evidence>
<evidence type="ECO:0000256" key="3">
    <source>
        <dbReference type="ARBA" id="ARBA00022769"/>
    </source>
</evidence>
<dbReference type="InterPro" id="IPR010994">
    <property type="entry name" value="RuvA_2-like"/>
</dbReference>
<name>A0A4R1K736_9BACT</name>
<evidence type="ECO:0000259" key="10">
    <source>
        <dbReference type="PROSITE" id="PS50165"/>
    </source>
</evidence>
<dbReference type="GO" id="GO:0003677">
    <property type="term" value="F:DNA binding"/>
    <property type="evidence" value="ECO:0007669"/>
    <property type="project" value="UniProtKB-UniRule"/>
</dbReference>
<sequence length="599" mass="68747">MFKPELKDVPENPGIYLYIGRNDEILYVGKAKNLKNRVSSYFTDLEHKPLKTLKMLEAARDFRFVVTTSEAEALLLENNLIKTEKPRYNVRLKDSKSYPYIRITDGEFPKLLITRESGHAGEYFGPYTEVAALRGITEEILRAFPLRTCTDTKFKEGRVCLKYQIKQCLGPCENLISRNRYSDMVKEVRDFFNGDYEGIKERLTAEMMRLSDRMDFEEAAKLRDRIRNIEKLFIKQTVVLAEDKRSIDVFVPHTFENVSGITVLFVRGGKLIGSRTDIFEDENPEEVLESYILQLYSSVVSFPEMISVFGLEETETLHDAVERSAGRKVVLRKRGFSQLYALGLENGKVQTELYMKKLSRRKDISLRLKEITDYEGEIKRVECVDISHLGGKGTVGVSVVTVDGEFAPPQYRKYRIKSAENDDFVSIYELFSRKFENIKEGSEPMADLYIVDGGIGQLNSALRAMEEQGMSVNFISISKGRSIKFMKDRQEDSIESIHLPGRKNALNLKKNNPVLLFVQKIRDEAHRFAITYSRKIALKDFKKSPLLDIEGMGEKSLKKILEVYPDIHNEKTLTPQKLSSMCKIPLPLAEKVVGFIKFV</sequence>
<evidence type="ECO:0000256" key="4">
    <source>
        <dbReference type="ARBA" id="ARBA00022881"/>
    </source>
</evidence>
<dbReference type="InterPro" id="IPR036876">
    <property type="entry name" value="UVR_dom_sf"/>
</dbReference>
<keyword evidence="5 7" id="KW-0234">DNA repair</keyword>
<evidence type="ECO:0000256" key="6">
    <source>
        <dbReference type="ARBA" id="ARBA00023236"/>
    </source>
</evidence>
<dbReference type="CDD" id="cd10434">
    <property type="entry name" value="GIY-YIG_UvrC_Cho"/>
    <property type="match status" value="1"/>
</dbReference>
<feature type="domain" description="GIY-YIG" evidence="9">
    <location>
        <begin position="11"/>
        <end position="90"/>
    </location>
</feature>
<dbReference type="SUPFAM" id="SSF82771">
    <property type="entry name" value="GIY-YIG endonuclease"/>
    <property type="match status" value="1"/>
</dbReference>
<dbReference type="Gene3D" id="3.40.1440.10">
    <property type="entry name" value="GIY-YIG endonuclease"/>
    <property type="match status" value="1"/>
</dbReference>
<evidence type="ECO:0000313" key="12">
    <source>
        <dbReference type="Proteomes" id="UP000294614"/>
    </source>
</evidence>
<dbReference type="SMART" id="SM00465">
    <property type="entry name" value="GIYc"/>
    <property type="match status" value="1"/>
</dbReference>
<keyword evidence="6 7" id="KW-0742">SOS response</keyword>
<dbReference type="OrthoDB" id="9804933at2"/>
<dbReference type="Pfam" id="PF02151">
    <property type="entry name" value="UVR"/>
    <property type="match status" value="1"/>
</dbReference>
<dbReference type="PROSITE" id="PS50165">
    <property type="entry name" value="UVRC"/>
    <property type="match status" value="1"/>
</dbReference>
<dbReference type="PROSITE" id="PS50151">
    <property type="entry name" value="UVR"/>
    <property type="match status" value="1"/>
</dbReference>
<protein>
    <recommendedName>
        <fullName evidence="7">UvrABC system protein C</fullName>
        <shortName evidence="7">Protein UvrC</shortName>
    </recommendedName>
    <alternativeName>
        <fullName evidence="7">Excinuclease ABC subunit C</fullName>
    </alternativeName>
</protein>
<reference evidence="11 12" key="1">
    <citation type="submission" date="2019-03" db="EMBL/GenBank/DDBJ databases">
        <title>Genomic Encyclopedia of Type Strains, Phase IV (KMG-IV): sequencing the most valuable type-strain genomes for metagenomic binning, comparative biology and taxonomic classification.</title>
        <authorList>
            <person name="Goeker M."/>
        </authorList>
    </citation>
    <scope>NUCLEOTIDE SEQUENCE [LARGE SCALE GENOMIC DNA]</scope>
    <source>
        <strain evidence="11 12">DSM 24984</strain>
    </source>
</reference>
<dbReference type="NCBIfam" id="TIGR00194">
    <property type="entry name" value="uvrC"/>
    <property type="match status" value="1"/>
</dbReference>
<evidence type="ECO:0000256" key="1">
    <source>
        <dbReference type="ARBA" id="ARBA00022490"/>
    </source>
</evidence>
<dbReference type="Pfam" id="PF08459">
    <property type="entry name" value="UvrC_RNaseH_dom"/>
    <property type="match status" value="1"/>
</dbReference>
<dbReference type="InterPro" id="IPR000305">
    <property type="entry name" value="GIY-YIG_endonuc"/>
</dbReference>
<dbReference type="GO" id="GO:0006289">
    <property type="term" value="P:nucleotide-excision repair"/>
    <property type="evidence" value="ECO:0007669"/>
    <property type="project" value="UniProtKB-UniRule"/>
</dbReference>
<dbReference type="InterPro" id="IPR050066">
    <property type="entry name" value="UvrABC_protein_C"/>
</dbReference>
<dbReference type="GO" id="GO:0005737">
    <property type="term" value="C:cytoplasm"/>
    <property type="evidence" value="ECO:0007669"/>
    <property type="project" value="UniProtKB-SubCell"/>
</dbReference>
<accession>A0A4R1K736</accession>
<keyword evidence="4 7" id="KW-0267">Excision nuclease</keyword>
<dbReference type="InterPro" id="IPR004791">
    <property type="entry name" value="UvrC"/>
</dbReference>
<keyword evidence="12" id="KW-1185">Reference proteome</keyword>
<feature type="domain" description="UvrC family homology region profile" evidence="10">
    <location>
        <begin position="261"/>
        <end position="461"/>
    </location>
</feature>
<dbReference type="GO" id="GO:0009381">
    <property type="term" value="F:excinuclease ABC activity"/>
    <property type="evidence" value="ECO:0007669"/>
    <property type="project" value="UniProtKB-UniRule"/>
</dbReference>
<comment type="caution">
    <text evidence="11">The sequence shown here is derived from an EMBL/GenBank/DDBJ whole genome shotgun (WGS) entry which is preliminary data.</text>
</comment>
<dbReference type="Gene3D" id="3.30.420.340">
    <property type="entry name" value="UvrC, RNAse H endonuclease domain"/>
    <property type="match status" value="1"/>
</dbReference>
<comment type="function">
    <text evidence="7">The UvrABC repair system catalyzes the recognition and processing of DNA lesions. UvrC both incises the 5' and 3' sides of the lesion. The N-terminal half is responsible for the 3' incision and the C-terminal half is responsible for the 5' incision.</text>
</comment>
<dbReference type="Gene3D" id="4.10.860.10">
    <property type="entry name" value="UVR domain"/>
    <property type="match status" value="1"/>
</dbReference>
<dbReference type="InterPro" id="IPR001943">
    <property type="entry name" value="UVR_dom"/>
</dbReference>
<evidence type="ECO:0000256" key="5">
    <source>
        <dbReference type="ARBA" id="ARBA00023204"/>
    </source>
</evidence>
<dbReference type="FunFam" id="3.40.1440.10:FF:000001">
    <property type="entry name" value="UvrABC system protein C"/>
    <property type="match status" value="1"/>
</dbReference>
<evidence type="ECO:0000259" key="9">
    <source>
        <dbReference type="PROSITE" id="PS50164"/>
    </source>
</evidence>
<dbReference type="HAMAP" id="MF_00203">
    <property type="entry name" value="UvrC"/>
    <property type="match status" value="1"/>
</dbReference>
<dbReference type="InterPro" id="IPR001162">
    <property type="entry name" value="UvrC_RNase_H_dom"/>
</dbReference>
<dbReference type="PROSITE" id="PS50164">
    <property type="entry name" value="GIY_YIG"/>
    <property type="match status" value="1"/>
</dbReference>
<dbReference type="InterPro" id="IPR038476">
    <property type="entry name" value="UvrC_RNase_H_dom_sf"/>
</dbReference>
<proteinExistence type="inferred from homology"/>
<dbReference type="AlphaFoldDB" id="A0A4R1K736"/>
<dbReference type="InterPro" id="IPR035901">
    <property type="entry name" value="GIY-YIG_endonuc_sf"/>
</dbReference>
<comment type="subcellular location">
    <subcellularLocation>
        <location evidence="7">Cytoplasm</location>
    </subcellularLocation>
</comment>
<comment type="similarity">
    <text evidence="7">Belongs to the UvrC family.</text>
</comment>
<dbReference type="PANTHER" id="PTHR30562">
    <property type="entry name" value="UVRC/OXIDOREDUCTASE"/>
    <property type="match status" value="1"/>
</dbReference>
<evidence type="ECO:0000259" key="8">
    <source>
        <dbReference type="PROSITE" id="PS50151"/>
    </source>
</evidence>
<gene>
    <name evidence="7" type="primary">uvrC</name>
    <name evidence="11" type="ORF">C8D98_2206</name>
</gene>
<dbReference type="SUPFAM" id="SSF47781">
    <property type="entry name" value="RuvA domain 2-like"/>
    <property type="match status" value="1"/>
</dbReference>
<dbReference type="GO" id="GO:0009432">
    <property type="term" value="P:SOS response"/>
    <property type="evidence" value="ECO:0007669"/>
    <property type="project" value="UniProtKB-UniRule"/>
</dbReference>
<feature type="domain" description="UVR" evidence="8">
    <location>
        <begin position="197"/>
        <end position="232"/>
    </location>
</feature>
<comment type="subunit">
    <text evidence="7">Interacts with UvrB in an incision complex.</text>
</comment>
<keyword evidence="1 7" id="KW-0963">Cytoplasm</keyword>
<dbReference type="SUPFAM" id="SSF46600">
    <property type="entry name" value="C-terminal UvrC-binding domain of UvrB"/>
    <property type="match status" value="1"/>
</dbReference>
<dbReference type="Proteomes" id="UP000294614">
    <property type="component" value="Unassembled WGS sequence"/>
</dbReference>
<dbReference type="PANTHER" id="PTHR30562:SF1">
    <property type="entry name" value="UVRABC SYSTEM PROTEIN C"/>
    <property type="match status" value="1"/>
</dbReference>
<dbReference type="InterPro" id="IPR047296">
    <property type="entry name" value="GIY-YIG_UvrC_Cho"/>
</dbReference>
<dbReference type="Pfam" id="PF22920">
    <property type="entry name" value="UvrC_RNaseH"/>
    <property type="match status" value="1"/>
</dbReference>
<keyword evidence="3 7" id="KW-0228">DNA excision</keyword>